<dbReference type="AlphaFoldDB" id="A0A6J6I6L8"/>
<dbReference type="EMBL" id="CAEZUP010000093">
    <property type="protein sequence ID" value="CAB4620057.1"/>
    <property type="molecule type" value="Genomic_DNA"/>
</dbReference>
<organism evidence="2">
    <name type="scientific">freshwater metagenome</name>
    <dbReference type="NCBI Taxonomy" id="449393"/>
    <lineage>
        <taxon>unclassified sequences</taxon>
        <taxon>metagenomes</taxon>
        <taxon>ecological metagenomes</taxon>
    </lineage>
</organism>
<feature type="region of interest" description="Disordered" evidence="1">
    <location>
        <begin position="79"/>
        <end position="101"/>
    </location>
</feature>
<evidence type="ECO:0000256" key="1">
    <source>
        <dbReference type="SAM" id="MobiDB-lite"/>
    </source>
</evidence>
<feature type="compositionally biased region" description="Polar residues" evidence="1">
    <location>
        <begin position="1"/>
        <end position="15"/>
    </location>
</feature>
<feature type="region of interest" description="Disordered" evidence="1">
    <location>
        <begin position="1"/>
        <end position="65"/>
    </location>
</feature>
<name>A0A6J6I6L8_9ZZZZ</name>
<accession>A0A6J6I6L8</accession>
<protein>
    <submittedName>
        <fullName evidence="2">Unannotated protein</fullName>
    </submittedName>
</protein>
<feature type="compositionally biased region" description="Low complexity" evidence="1">
    <location>
        <begin position="20"/>
        <end position="32"/>
    </location>
</feature>
<evidence type="ECO:0000313" key="2">
    <source>
        <dbReference type="EMBL" id="CAB4620057.1"/>
    </source>
</evidence>
<reference evidence="2" key="1">
    <citation type="submission" date="2020-05" db="EMBL/GenBank/DDBJ databases">
        <authorList>
            <person name="Chiriac C."/>
            <person name="Salcher M."/>
            <person name="Ghai R."/>
            <person name="Kavagutti S V."/>
        </authorList>
    </citation>
    <scope>NUCLEOTIDE SEQUENCE</scope>
</reference>
<sequence>MKLSHTSESGTSSGRLTADANAPSRPNPAANPMLASGPASEMRNSASAVGASSPNCDTPPNSHNVMLSAVTPYRRATRACDNSCNKSDAKNAPEASTPATQ</sequence>
<gene>
    <name evidence="2" type="ORF">UFOPK1835_01708</name>
</gene>
<proteinExistence type="predicted"/>
<feature type="compositionally biased region" description="Polar residues" evidence="1">
    <location>
        <begin position="42"/>
        <end position="65"/>
    </location>
</feature>